<dbReference type="Gene3D" id="1.20.120.50">
    <property type="entry name" value="Hemerythrin-like"/>
    <property type="match status" value="1"/>
</dbReference>
<accession>A0A0D8ICR9</accession>
<evidence type="ECO:0000256" key="1">
    <source>
        <dbReference type="ARBA" id="ARBA00010587"/>
    </source>
</evidence>
<name>A0A0D8ICR9_9CLOT</name>
<proteinExistence type="inferred from homology"/>
<dbReference type="InterPro" id="IPR050669">
    <property type="entry name" value="Hemerythrin"/>
</dbReference>
<dbReference type="CDD" id="cd12107">
    <property type="entry name" value="Hemerythrin"/>
    <property type="match status" value="1"/>
</dbReference>
<dbReference type="SUPFAM" id="SSF47188">
    <property type="entry name" value="Hemerythrin-like"/>
    <property type="match status" value="1"/>
</dbReference>
<dbReference type="InterPro" id="IPR012827">
    <property type="entry name" value="Hemerythrin_metal-bd"/>
</dbReference>
<dbReference type="NCBIfam" id="NF033749">
    <property type="entry name" value="bact_hemeryth"/>
    <property type="match status" value="1"/>
</dbReference>
<protein>
    <submittedName>
        <fullName evidence="4">Hemerythrin-like metal-binding protein</fullName>
    </submittedName>
</protein>
<dbReference type="KEGG" id="cace:CACET_c13840"/>
<sequence length="140" mass="16878">MMWKEKYKIGVPIVDQQHEELFKRVSDFIHTVQKKGVWEEKIDKVKETMVFMQEYVVVHFDDEEMYQEKIQYPDLDEHKQKHIQFKEAVGNYVKRFNEEGYSEELVQEFSGKLVAWLIMHVAAMDQKIGEYVDTQERGEL</sequence>
<dbReference type="PATRIC" id="fig|84022.5.peg.2845"/>
<dbReference type="AlphaFoldDB" id="A0A0D8ICR9"/>
<dbReference type="NCBIfam" id="TIGR02481">
    <property type="entry name" value="hemeryth_dom"/>
    <property type="match status" value="1"/>
</dbReference>
<gene>
    <name evidence="4" type="ORF">CACET_c13840</name>
</gene>
<keyword evidence="3" id="KW-0408">Iron</keyword>
<reference evidence="4 5" key="1">
    <citation type="submission" date="2014-10" db="EMBL/GenBank/DDBJ databases">
        <title>Genome sequence of Clostridium aceticum DSM 1496.</title>
        <authorList>
            <person name="Poehlein A."/>
            <person name="Schiel-Bengelsdorf B."/>
            <person name="Gottschalk G."/>
            <person name="Duerre P."/>
            <person name="Daniel R."/>
        </authorList>
    </citation>
    <scope>NUCLEOTIDE SEQUENCE [LARGE SCALE GENOMIC DNA]</scope>
    <source>
        <strain evidence="4 5">DSM 1496</strain>
    </source>
</reference>
<dbReference type="STRING" id="84022.CACET_c13840"/>
<organism evidence="4 5">
    <name type="scientific">Clostridium aceticum</name>
    <dbReference type="NCBI Taxonomy" id="84022"/>
    <lineage>
        <taxon>Bacteria</taxon>
        <taxon>Bacillati</taxon>
        <taxon>Bacillota</taxon>
        <taxon>Clostridia</taxon>
        <taxon>Eubacteriales</taxon>
        <taxon>Clostridiaceae</taxon>
        <taxon>Clostridium</taxon>
    </lineage>
</organism>
<dbReference type="EMBL" id="CP009687">
    <property type="protein sequence ID" value="AKL94849.1"/>
    <property type="molecule type" value="Genomic_DNA"/>
</dbReference>
<evidence type="ECO:0000313" key="4">
    <source>
        <dbReference type="EMBL" id="AKL94849.1"/>
    </source>
</evidence>
<evidence type="ECO:0000256" key="3">
    <source>
        <dbReference type="ARBA" id="ARBA00023004"/>
    </source>
</evidence>
<dbReference type="InterPro" id="IPR012312">
    <property type="entry name" value="Hemerythrin-like"/>
</dbReference>
<dbReference type="Proteomes" id="UP000035704">
    <property type="component" value="Chromosome"/>
</dbReference>
<dbReference type="PANTHER" id="PTHR37164:SF1">
    <property type="entry name" value="BACTERIOHEMERYTHRIN"/>
    <property type="match status" value="1"/>
</dbReference>
<comment type="similarity">
    <text evidence="1">Belongs to the hemerythrin family.</text>
</comment>
<dbReference type="InterPro" id="IPR035938">
    <property type="entry name" value="Hemerythrin-like_sf"/>
</dbReference>
<dbReference type="OrthoDB" id="9797092at2"/>
<keyword evidence="2" id="KW-0479">Metal-binding</keyword>
<dbReference type="GO" id="GO:0046872">
    <property type="term" value="F:metal ion binding"/>
    <property type="evidence" value="ECO:0007669"/>
    <property type="project" value="UniProtKB-KW"/>
</dbReference>
<dbReference type="Pfam" id="PF01814">
    <property type="entry name" value="Hemerythrin"/>
    <property type="match status" value="1"/>
</dbReference>
<evidence type="ECO:0000256" key="2">
    <source>
        <dbReference type="ARBA" id="ARBA00022723"/>
    </source>
</evidence>
<keyword evidence="5" id="KW-1185">Reference proteome</keyword>
<dbReference type="PANTHER" id="PTHR37164">
    <property type="entry name" value="BACTERIOHEMERYTHRIN"/>
    <property type="match status" value="1"/>
</dbReference>
<evidence type="ECO:0000313" key="5">
    <source>
        <dbReference type="Proteomes" id="UP000035704"/>
    </source>
</evidence>